<comment type="caution">
    <text evidence="2">The sequence shown here is derived from an EMBL/GenBank/DDBJ whole genome shotgun (WGS) entry which is preliminary data.</text>
</comment>
<dbReference type="Proteomes" id="UP000051836">
    <property type="component" value="Unassembled WGS sequence"/>
</dbReference>
<dbReference type="SUPFAM" id="SSF52540">
    <property type="entry name" value="P-loop containing nucleoside triphosphate hydrolases"/>
    <property type="match status" value="1"/>
</dbReference>
<sequence>MILSECPELREVPWRCAVIDEAHRLKNRHCKLLDSLKHMDLEHKVLLTGTPLQNTVEELFSLLHFLEPSQFPSEAEFLKDFGDLKTEEQVGTPGMAAPWSPMGLRAPHGALWWPRPPIELYGAASSPLIPMEQHPPH</sequence>
<dbReference type="Gene3D" id="3.40.50.10810">
    <property type="entry name" value="Tandem AAA-ATPase domain"/>
    <property type="match status" value="1"/>
</dbReference>
<dbReference type="InterPro" id="IPR014001">
    <property type="entry name" value="Helicase_ATP-bd"/>
</dbReference>
<dbReference type="InterPro" id="IPR000330">
    <property type="entry name" value="SNF2_N"/>
</dbReference>
<dbReference type="InterPro" id="IPR038718">
    <property type="entry name" value="SNF2-like_sf"/>
</dbReference>
<organism evidence="2 3">
    <name type="scientific">Amazona aestiva</name>
    <name type="common">Blue-fronted Amazon parrot</name>
    <dbReference type="NCBI Taxonomy" id="12930"/>
    <lineage>
        <taxon>Eukaryota</taxon>
        <taxon>Metazoa</taxon>
        <taxon>Chordata</taxon>
        <taxon>Craniata</taxon>
        <taxon>Vertebrata</taxon>
        <taxon>Euteleostomi</taxon>
        <taxon>Archelosauria</taxon>
        <taxon>Archosauria</taxon>
        <taxon>Dinosauria</taxon>
        <taxon>Saurischia</taxon>
        <taxon>Theropoda</taxon>
        <taxon>Coelurosauria</taxon>
        <taxon>Aves</taxon>
        <taxon>Neognathae</taxon>
        <taxon>Neoaves</taxon>
        <taxon>Telluraves</taxon>
        <taxon>Australaves</taxon>
        <taxon>Psittaciformes</taxon>
        <taxon>Psittacidae</taxon>
        <taxon>Amazona</taxon>
    </lineage>
</organism>
<proteinExistence type="predicted"/>
<gene>
    <name evidence="2" type="ORF">AAES_62825</name>
</gene>
<dbReference type="PANTHER" id="PTHR46850:SF1">
    <property type="entry name" value="CHROMODOMAIN-HELICASE-DNA-BINDING PROTEIN 9"/>
    <property type="match status" value="1"/>
</dbReference>
<dbReference type="STRING" id="12930.A0A0Q3UT29"/>
<accession>A0A0Q3UT29</accession>
<evidence type="ECO:0000259" key="1">
    <source>
        <dbReference type="PROSITE" id="PS51192"/>
    </source>
</evidence>
<dbReference type="Pfam" id="PF00176">
    <property type="entry name" value="SNF2-rel_dom"/>
    <property type="match status" value="1"/>
</dbReference>
<dbReference type="OrthoDB" id="5857104at2759"/>
<feature type="domain" description="Helicase ATP-binding" evidence="1">
    <location>
        <begin position="1"/>
        <end position="69"/>
    </location>
</feature>
<dbReference type="InterPro" id="IPR027417">
    <property type="entry name" value="P-loop_NTPase"/>
</dbReference>
<name>A0A0Q3UT29_AMAAE</name>
<protein>
    <recommendedName>
        <fullName evidence="1">Helicase ATP-binding domain-containing protein</fullName>
    </recommendedName>
</protein>
<dbReference type="InterPro" id="IPR051493">
    <property type="entry name" value="CHD"/>
</dbReference>
<dbReference type="PROSITE" id="PS51192">
    <property type="entry name" value="HELICASE_ATP_BIND_1"/>
    <property type="match status" value="1"/>
</dbReference>
<evidence type="ECO:0000313" key="3">
    <source>
        <dbReference type="Proteomes" id="UP000051836"/>
    </source>
</evidence>
<evidence type="ECO:0000313" key="2">
    <source>
        <dbReference type="EMBL" id="KQK83146.1"/>
    </source>
</evidence>
<dbReference type="EMBL" id="LMAW01001587">
    <property type="protein sequence ID" value="KQK83146.1"/>
    <property type="molecule type" value="Genomic_DNA"/>
</dbReference>
<dbReference type="GO" id="GO:0005524">
    <property type="term" value="F:ATP binding"/>
    <property type="evidence" value="ECO:0007669"/>
    <property type="project" value="InterPro"/>
</dbReference>
<dbReference type="PANTHER" id="PTHR46850">
    <property type="entry name" value="CHROMODOMAIN-HELICASE-DNA-BINDING PROTEIN 9"/>
    <property type="match status" value="1"/>
</dbReference>
<reference evidence="2 3" key="1">
    <citation type="submission" date="2015-10" db="EMBL/GenBank/DDBJ databases">
        <authorList>
            <person name="Gilbert D.G."/>
        </authorList>
    </citation>
    <scope>NUCLEOTIDE SEQUENCE [LARGE SCALE GENOMIC DNA]</scope>
    <source>
        <strain evidence="2">FVVF132</strain>
    </source>
</reference>
<keyword evidence="3" id="KW-1185">Reference proteome</keyword>
<dbReference type="AlphaFoldDB" id="A0A0Q3UT29"/>